<evidence type="ECO:0008006" key="6">
    <source>
        <dbReference type="Google" id="ProtNLM"/>
    </source>
</evidence>
<gene>
    <name evidence="4" type="primary">ABSGL_00992.1 scaffold 1128</name>
</gene>
<feature type="region of interest" description="Disordered" evidence="1">
    <location>
        <begin position="542"/>
        <end position="575"/>
    </location>
</feature>
<dbReference type="InterPro" id="IPR010481">
    <property type="entry name" value="Cdc24/Scd1_N"/>
</dbReference>
<dbReference type="CDD" id="cd00160">
    <property type="entry name" value="RhoGEF"/>
    <property type="match status" value="1"/>
</dbReference>
<dbReference type="PROSITE" id="PS00741">
    <property type="entry name" value="DH_1"/>
    <property type="match status" value="1"/>
</dbReference>
<dbReference type="PANTHER" id="PTHR47339">
    <property type="entry name" value="CELL DIVISION CONTROL PROTEIN 24"/>
    <property type="match status" value="1"/>
</dbReference>
<keyword evidence="5" id="KW-1185">Reference proteome</keyword>
<dbReference type="SMART" id="SM00233">
    <property type="entry name" value="PH"/>
    <property type="match status" value="1"/>
</dbReference>
<dbReference type="Gene3D" id="2.30.29.30">
    <property type="entry name" value="Pleckstrin-homology domain (PH domain)/Phosphotyrosine-binding domain (PTB)"/>
    <property type="match status" value="1"/>
</dbReference>
<dbReference type="GO" id="GO:0043332">
    <property type="term" value="C:mating projection tip"/>
    <property type="evidence" value="ECO:0007669"/>
    <property type="project" value="TreeGrafter"/>
</dbReference>
<dbReference type="InterPro" id="IPR001331">
    <property type="entry name" value="GDS_CDC24_CS"/>
</dbReference>
<reference evidence="4" key="1">
    <citation type="submission" date="2016-04" db="EMBL/GenBank/DDBJ databases">
        <authorList>
            <person name="Evans L.H."/>
            <person name="Alamgir A."/>
            <person name="Owens N."/>
            <person name="Weber N.D."/>
            <person name="Virtaneva K."/>
            <person name="Barbian K."/>
            <person name="Babar A."/>
            <person name="Rosenke K."/>
        </authorList>
    </citation>
    <scope>NUCLEOTIDE SEQUENCE [LARGE SCALE GENOMIC DNA]</scope>
    <source>
        <strain evidence="4">CBS 101.48</strain>
    </source>
</reference>
<dbReference type="SUPFAM" id="SSF48065">
    <property type="entry name" value="DBL homology domain (DH-domain)"/>
    <property type="match status" value="1"/>
</dbReference>
<dbReference type="PROSITE" id="PS50010">
    <property type="entry name" value="DH_2"/>
    <property type="match status" value="1"/>
</dbReference>
<evidence type="ECO:0000259" key="3">
    <source>
        <dbReference type="PROSITE" id="PS51745"/>
    </source>
</evidence>
<feature type="compositionally biased region" description="Polar residues" evidence="1">
    <location>
        <begin position="546"/>
        <end position="555"/>
    </location>
</feature>
<dbReference type="InterPro" id="IPR001849">
    <property type="entry name" value="PH_domain"/>
</dbReference>
<dbReference type="SMART" id="SM00325">
    <property type="entry name" value="RhoGEF"/>
    <property type="match status" value="1"/>
</dbReference>
<feature type="compositionally biased region" description="Polar residues" evidence="1">
    <location>
        <begin position="786"/>
        <end position="797"/>
    </location>
</feature>
<dbReference type="PROSITE" id="PS51745">
    <property type="entry name" value="PB1"/>
    <property type="match status" value="1"/>
</dbReference>
<dbReference type="InterPro" id="IPR053793">
    <property type="entry name" value="PB1-like"/>
</dbReference>
<dbReference type="SUPFAM" id="SSF50729">
    <property type="entry name" value="PH domain-like"/>
    <property type="match status" value="1"/>
</dbReference>
<dbReference type="Gene3D" id="1.20.900.10">
    <property type="entry name" value="Dbl homology (DH) domain"/>
    <property type="match status" value="1"/>
</dbReference>
<dbReference type="InterPro" id="IPR053026">
    <property type="entry name" value="CDC42_GEF"/>
</dbReference>
<dbReference type="Pfam" id="PF15411">
    <property type="entry name" value="PH_10"/>
    <property type="match status" value="1"/>
</dbReference>
<dbReference type="GO" id="GO:0000935">
    <property type="term" value="C:division septum"/>
    <property type="evidence" value="ECO:0007669"/>
    <property type="project" value="TreeGrafter"/>
</dbReference>
<dbReference type="PANTHER" id="PTHR47339:SF1">
    <property type="entry name" value="CELL DIVISION CONTROL PROTEIN 24"/>
    <property type="match status" value="1"/>
</dbReference>
<sequence length="905" mass="102415">MATIDIPLPNNSVTNTQATQKKTSLYHTCRYVLQALSTIDSLQPYLVLPDTMTEIPFMSRLWHFCRQGTSLCLLFNTLGPKAPIPLVEQDLSPTPVHKPKHYVYHFIIACLEQLPFDSDSFFSLTDVFEDDTNGFVRVVNVLKRAVEMLEERGIVTLPAPNHCADTTTTAPKDTRDKIVIELLETERKYVEDLETLQKYMQQARSKAILPPNTIHQLFGNLNALVDCQRRFLLHAEAQADMPPQEQRFGQLFIQREKDLAVYEPFCANFQTAQSLVCQEHLALEKLSHLLSSSFELQSFLIKPVQRICKYPLLMKELVKTTPPHWPFYDEIKLGLEAIQRVAASVNETQRRQENFMVVQTLKEQVNDWSAADIDDLGSLLLHDTFMVYRGDPGRELTVYLFEKCLFVCREDKGKGAATSTTNGKDGNGKKAQKKSKKSDGGSPSTPSTSTSMSANPMDSANSSAPSKLCVRGKILISRVVQVIDTSQDGTCSLQIFWSERYIQPGQQFRLDSFTLKCRHQEQVQLWESSINGLIKQITDSRLHSTPAPSEHSQLPPSHCLTRLDSSSTPLSDDSNRYRFNIELPLSRQQSNDTAFGHPSTSLSRQTGSSFTGSLPSPALRTSSNNHSPHFESTEDYSHINTVPATELFTQHVLSEQQVEDQDDYLDDDYDTYSSSITTPGTPLSFNSLPQYQHTTEKPLPQIMMINNSNDSDSIQYRLRSQSSPNIHPPLQHTYDNTIPTMPSYSQQQQQYHHHHLSSPHRYQDITRLDIRRSNGDQDPQRPLYSYDTSSNHNSDSSIQANFHQSQQNLTLSLESAPSTTKVKVHHSGGIYVLQKVPLTIDYQELVKRIENKMKCDTTHNNTSLASKVLKYLDEEGDLITMGSNEDLRMGLEHCGIKNTANFYIV</sequence>
<dbReference type="GO" id="GO:0005737">
    <property type="term" value="C:cytoplasm"/>
    <property type="evidence" value="ECO:0007669"/>
    <property type="project" value="TreeGrafter"/>
</dbReference>
<dbReference type="OrthoDB" id="1594986at2759"/>
<dbReference type="InterPro" id="IPR011993">
    <property type="entry name" value="PH-like_dom_sf"/>
</dbReference>
<feature type="domain" description="DH" evidence="2">
    <location>
        <begin position="174"/>
        <end position="348"/>
    </location>
</feature>
<dbReference type="InterPro" id="IPR000219">
    <property type="entry name" value="DH_dom"/>
</dbReference>
<feature type="region of interest" description="Disordered" evidence="1">
    <location>
        <begin position="414"/>
        <end position="464"/>
    </location>
</feature>
<protein>
    <recommendedName>
        <fullName evidence="6">DH domain-containing protein</fullName>
    </recommendedName>
</protein>
<dbReference type="Pfam" id="PF00621">
    <property type="entry name" value="RhoGEF"/>
    <property type="match status" value="1"/>
</dbReference>
<accession>A0A168KXS6</accession>
<feature type="region of interest" description="Disordered" evidence="1">
    <location>
        <begin position="721"/>
        <end position="797"/>
    </location>
</feature>
<dbReference type="SMART" id="SM00666">
    <property type="entry name" value="PB1"/>
    <property type="match status" value="1"/>
</dbReference>
<dbReference type="STRING" id="4829.A0A168KXS6"/>
<evidence type="ECO:0000256" key="1">
    <source>
        <dbReference type="SAM" id="MobiDB-lite"/>
    </source>
</evidence>
<dbReference type="GO" id="GO:0005634">
    <property type="term" value="C:nucleus"/>
    <property type="evidence" value="ECO:0007669"/>
    <property type="project" value="TreeGrafter"/>
</dbReference>
<name>A0A168KXS6_ABSGL</name>
<feature type="domain" description="PB1" evidence="3">
    <location>
        <begin position="819"/>
        <end position="903"/>
    </location>
</feature>
<evidence type="ECO:0000313" key="5">
    <source>
        <dbReference type="Proteomes" id="UP000078561"/>
    </source>
</evidence>
<feature type="compositionally biased region" description="Basic and acidic residues" evidence="1">
    <location>
        <begin position="761"/>
        <end position="779"/>
    </location>
</feature>
<dbReference type="GO" id="GO:0035556">
    <property type="term" value="P:intracellular signal transduction"/>
    <property type="evidence" value="ECO:0007669"/>
    <property type="project" value="InterPro"/>
</dbReference>
<dbReference type="Proteomes" id="UP000078561">
    <property type="component" value="Unassembled WGS sequence"/>
</dbReference>
<feature type="compositionally biased region" description="Low complexity" evidence="1">
    <location>
        <begin position="560"/>
        <end position="572"/>
    </location>
</feature>
<dbReference type="EMBL" id="LT550437">
    <property type="protein sequence ID" value="SAL95651.1"/>
    <property type="molecule type" value="Genomic_DNA"/>
</dbReference>
<dbReference type="Pfam" id="PF06395">
    <property type="entry name" value="CDC24"/>
    <property type="match status" value="1"/>
</dbReference>
<dbReference type="GO" id="GO:0030010">
    <property type="term" value="P:establishment of cell polarity"/>
    <property type="evidence" value="ECO:0007669"/>
    <property type="project" value="TreeGrafter"/>
</dbReference>
<dbReference type="SUPFAM" id="SSF54277">
    <property type="entry name" value="CAD &amp; PB1 domains"/>
    <property type="match status" value="1"/>
</dbReference>
<dbReference type="AlphaFoldDB" id="A0A168KXS6"/>
<evidence type="ECO:0000259" key="2">
    <source>
        <dbReference type="PROSITE" id="PS50010"/>
    </source>
</evidence>
<dbReference type="InterPro" id="IPR000270">
    <property type="entry name" value="PB1_dom"/>
</dbReference>
<feature type="region of interest" description="Disordered" evidence="1">
    <location>
        <begin position="588"/>
        <end position="635"/>
    </location>
</feature>
<dbReference type="GO" id="GO:0005085">
    <property type="term" value="F:guanyl-nucleotide exchange factor activity"/>
    <property type="evidence" value="ECO:0007669"/>
    <property type="project" value="InterPro"/>
</dbReference>
<organism evidence="4">
    <name type="scientific">Absidia glauca</name>
    <name type="common">Pin mould</name>
    <dbReference type="NCBI Taxonomy" id="4829"/>
    <lineage>
        <taxon>Eukaryota</taxon>
        <taxon>Fungi</taxon>
        <taxon>Fungi incertae sedis</taxon>
        <taxon>Mucoromycota</taxon>
        <taxon>Mucoromycotina</taxon>
        <taxon>Mucoromycetes</taxon>
        <taxon>Mucorales</taxon>
        <taxon>Cunninghamellaceae</taxon>
        <taxon>Absidia</taxon>
    </lineage>
</organism>
<proteinExistence type="predicted"/>
<dbReference type="InterPro" id="IPR035899">
    <property type="entry name" value="DBL_dom_sf"/>
</dbReference>
<evidence type="ECO:0000313" key="4">
    <source>
        <dbReference type="EMBL" id="SAL95651.1"/>
    </source>
</evidence>
<feature type="compositionally biased region" description="Low complexity" evidence="1">
    <location>
        <begin position="440"/>
        <end position="457"/>
    </location>
</feature>
<dbReference type="CDD" id="cd05992">
    <property type="entry name" value="PB1"/>
    <property type="match status" value="1"/>
</dbReference>
<dbReference type="Pfam" id="PF00564">
    <property type="entry name" value="PB1"/>
    <property type="match status" value="1"/>
</dbReference>
<dbReference type="InParanoid" id="A0A168KXS6"/>
<dbReference type="Gene3D" id="3.10.20.90">
    <property type="entry name" value="Phosphatidylinositol 3-kinase Catalytic Subunit, Chain A, domain 1"/>
    <property type="match status" value="1"/>
</dbReference>
<dbReference type="GO" id="GO:0031106">
    <property type="term" value="P:septin ring organization"/>
    <property type="evidence" value="ECO:0007669"/>
    <property type="project" value="TreeGrafter"/>
</dbReference>
<feature type="compositionally biased region" description="Polar residues" evidence="1">
    <location>
        <begin position="588"/>
        <end position="627"/>
    </location>
</feature>